<evidence type="ECO:0000256" key="1">
    <source>
        <dbReference type="SAM" id="Phobius"/>
    </source>
</evidence>
<sequence length="245" mass="28046">MHLLGILLLVVQIAFAIHAVRTGKEFFWLWLILLVPGIGCAVYFFTQVLPELGSSHTVKRARNSLIKAIDPQREFKRRKEMLEIADTEENRVALADECIEARMFPQAIELLQSSLKGMHKDDPAILERLARAQFENAEPAKTIATLDALISAHPNHKSPDGHLLYARALEADGQLPRACEEYDVLRDSFPGEEARVRYAQMLVRMGQHNKAQQLCRESLLRAKRAPTSYQKREREWLQLAQRLQE</sequence>
<dbReference type="Proteomes" id="UP000613768">
    <property type="component" value="Unassembled WGS sequence"/>
</dbReference>
<keyword evidence="1" id="KW-0472">Membrane</keyword>
<reference evidence="2 3" key="1">
    <citation type="submission" date="2020-09" db="EMBL/GenBank/DDBJ databases">
        <title>Pseudoxanthomonas sp. CAU 1598 isolated from sand of Yaerae Beach.</title>
        <authorList>
            <person name="Kim W."/>
        </authorList>
    </citation>
    <scope>NUCLEOTIDE SEQUENCE [LARGE SCALE GENOMIC DNA]</scope>
    <source>
        <strain evidence="2 3">CAU 1598</strain>
    </source>
</reference>
<dbReference type="EMBL" id="JACYTR010000087">
    <property type="protein sequence ID" value="MBD8528147.1"/>
    <property type="molecule type" value="Genomic_DNA"/>
</dbReference>
<evidence type="ECO:0000313" key="2">
    <source>
        <dbReference type="EMBL" id="MBD8528147.1"/>
    </source>
</evidence>
<dbReference type="Pfam" id="PF13174">
    <property type="entry name" value="TPR_6"/>
    <property type="match status" value="1"/>
</dbReference>
<keyword evidence="3" id="KW-1185">Reference proteome</keyword>
<keyword evidence="1" id="KW-1133">Transmembrane helix</keyword>
<name>A0AAW3ZSX7_9GAMM</name>
<dbReference type="RefSeq" id="WP_192031566.1">
    <property type="nucleotide sequence ID" value="NZ_JACYTR010000087.1"/>
</dbReference>
<dbReference type="InterPro" id="IPR019734">
    <property type="entry name" value="TPR_rpt"/>
</dbReference>
<feature type="transmembrane region" description="Helical" evidence="1">
    <location>
        <begin position="26"/>
        <end position="45"/>
    </location>
</feature>
<dbReference type="InterPro" id="IPR011990">
    <property type="entry name" value="TPR-like_helical_dom_sf"/>
</dbReference>
<dbReference type="PIRSF" id="PIRSF030959">
    <property type="entry name" value="UCP030959"/>
    <property type="match status" value="1"/>
</dbReference>
<dbReference type="Gene3D" id="1.25.40.10">
    <property type="entry name" value="Tetratricopeptide repeat domain"/>
    <property type="match status" value="1"/>
</dbReference>
<organism evidence="2 3">
    <name type="scientific">Pseudomarimonas arenosa</name>
    <dbReference type="NCBI Taxonomy" id="2774145"/>
    <lineage>
        <taxon>Bacteria</taxon>
        <taxon>Pseudomonadati</taxon>
        <taxon>Pseudomonadota</taxon>
        <taxon>Gammaproteobacteria</taxon>
        <taxon>Lysobacterales</taxon>
        <taxon>Lysobacteraceae</taxon>
        <taxon>Pseudomarimonas</taxon>
    </lineage>
</organism>
<proteinExistence type="predicted"/>
<dbReference type="InterPro" id="IPR014562">
    <property type="entry name" value="UCP030959_TPR_rpt-cont"/>
</dbReference>
<protein>
    <submittedName>
        <fullName evidence="2">Tetratricopeptide repeat protein</fullName>
    </submittedName>
</protein>
<comment type="caution">
    <text evidence="2">The sequence shown here is derived from an EMBL/GenBank/DDBJ whole genome shotgun (WGS) entry which is preliminary data.</text>
</comment>
<accession>A0AAW3ZSX7</accession>
<dbReference type="SUPFAM" id="SSF48452">
    <property type="entry name" value="TPR-like"/>
    <property type="match status" value="1"/>
</dbReference>
<keyword evidence="1" id="KW-0812">Transmembrane</keyword>
<dbReference type="AlphaFoldDB" id="A0AAW3ZSX7"/>
<gene>
    <name evidence="2" type="ORF">IFO71_20555</name>
</gene>
<evidence type="ECO:0000313" key="3">
    <source>
        <dbReference type="Proteomes" id="UP000613768"/>
    </source>
</evidence>